<protein>
    <submittedName>
        <fullName evidence="1">Uncharacterized protein</fullName>
    </submittedName>
</protein>
<dbReference type="AlphaFoldDB" id="A0A1G2S948"/>
<sequence length="138" mass="16052">MEINRSMYEGVIMKKKNHEVPVLAKVLFPETYEDAENALLRYMPFLKMPEMRHLLAIKASFLTTLAIGMSNERDWDLKEERGEDVKMCIFLSKETLPASEMEADEEVRRCANYAYVSKMVSGYVNAFRLPTKKLPHNK</sequence>
<evidence type="ECO:0000313" key="2">
    <source>
        <dbReference type="Proteomes" id="UP000179118"/>
    </source>
</evidence>
<comment type="caution">
    <text evidence="1">The sequence shown here is derived from an EMBL/GenBank/DDBJ whole genome shotgun (WGS) entry which is preliminary data.</text>
</comment>
<gene>
    <name evidence="1" type="ORF">A3D51_02545</name>
</gene>
<accession>A0A1G2S948</accession>
<proteinExistence type="predicted"/>
<organism evidence="1 2">
    <name type="scientific">Candidatus Yonathbacteria bacterium RIFCSPHIGHO2_02_FULL_44_14</name>
    <dbReference type="NCBI Taxonomy" id="1802724"/>
    <lineage>
        <taxon>Bacteria</taxon>
        <taxon>Candidatus Yonathiibacteriota</taxon>
    </lineage>
</organism>
<reference evidence="1 2" key="1">
    <citation type="journal article" date="2016" name="Nat. Commun.">
        <title>Thousands of microbial genomes shed light on interconnected biogeochemical processes in an aquifer system.</title>
        <authorList>
            <person name="Anantharaman K."/>
            <person name="Brown C.T."/>
            <person name="Hug L.A."/>
            <person name="Sharon I."/>
            <person name="Castelle C.J."/>
            <person name="Probst A.J."/>
            <person name="Thomas B.C."/>
            <person name="Singh A."/>
            <person name="Wilkins M.J."/>
            <person name="Karaoz U."/>
            <person name="Brodie E.L."/>
            <person name="Williams K.H."/>
            <person name="Hubbard S.S."/>
            <person name="Banfield J.F."/>
        </authorList>
    </citation>
    <scope>NUCLEOTIDE SEQUENCE [LARGE SCALE GENOMIC DNA]</scope>
</reference>
<evidence type="ECO:0000313" key="1">
    <source>
        <dbReference type="EMBL" id="OHA81630.1"/>
    </source>
</evidence>
<dbReference type="Proteomes" id="UP000179118">
    <property type="component" value="Unassembled WGS sequence"/>
</dbReference>
<dbReference type="EMBL" id="MHUT01000006">
    <property type="protein sequence ID" value="OHA81630.1"/>
    <property type="molecule type" value="Genomic_DNA"/>
</dbReference>
<name>A0A1G2S948_9BACT</name>